<feature type="binding site" evidence="6">
    <location>
        <position position="71"/>
    </location>
    <ligand>
        <name>Mg(2+)</name>
        <dbReference type="ChEBI" id="CHEBI:18420"/>
        <label>2</label>
    </ligand>
</feature>
<reference evidence="8" key="3">
    <citation type="submission" date="2021-06" db="EMBL/GenBank/DDBJ databases">
        <title>Genomic Description and Analysis of Intracellular Bacteria, Candidatus Berkiella cookevillensis and Candidatus Berkiella aquae.</title>
        <authorList>
            <person name="Kidane D.T."/>
            <person name="Mehari Y.T."/>
            <person name="Rice F.C."/>
            <person name="Arivett B.A."/>
            <person name="Farone A.L."/>
            <person name="Berk S.G."/>
            <person name="Farone M.B."/>
        </authorList>
    </citation>
    <scope>NUCLEOTIDE SEQUENCE</scope>
    <source>
        <strain evidence="8">HT99</strain>
    </source>
</reference>
<feature type="binding site" evidence="6">
    <location>
        <position position="71"/>
    </location>
    <ligand>
        <name>Mg(2+)</name>
        <dbReference type="ChEBI" id="CHEBI:18420"/>
        <label>1</label>
    </ligand>
</feature>
<evidence type="ECO:0000313" key="9">
    <source>
        <dbReference type="Proteomes" id="UP000051497"/>
    </source>
</evidence>
<reference evidence="8" key="2">
    <citation type="journal article" date="2016" name="Genome Announc.">
        <title>Draft Genome Sequences of Two Novel Amoeba-Resistant Intranuclear Bacteria, 'Candidatus Berkiella cookevillensis' and 'Candidatus Berkiella aquae'.</title>
        <authorList>
            <person name="Mehari Y.T."/>
            <person name="Arivett B.A."/>
            <person name="Farone A.L."/>
            <person name="Gunderson J.H."/>
            <person name="Farone M.B."/>
        </authorList>
    </citation>
    <scope>NUCLEOTIDE SEQUENCE</scope>
    <source>
        <strain evidence="8">HT99</strain>
    </source>
</reference>
<proteinExistence type="inferred from homology"/>
<feature type="binding site" evidence="6">
    <location>
        <position position="142"/>
    </location>
    <ligand>
        <name>substrate</name>
    </ligand>
</feature>
<dbReference type="GO" id="GO:0004427">
    <property type="term" value="F:inorganic diphosphate phosphatase activity"/>
    <property type="evidence" value="ECO:0007669"/>
    <property type="project" value="UniProtKB-UniRule"/>
</dbReference>
<evidence type="ECO:0000256" key="5">
    <source>
        <dbReference type="ARBA" id="ARBA00022842"/>
    </source>
</evidence>
<keyword evidence="4 6" id="KW-0378">Hydrolase</keyword>
<dbReference type="SUPFAM" id="SSF50324">
    <property type="entry name" value="Inorganic pyrophosphatase"/>
    <property type="match status" value="1"/>
</dbReference>
<feature type="binding site" evidence="6">
    <location>
        <position position="66"/>
    </location>
    <ligand>
        <name>Mg(2+)</name>
        <dbReference type="ChEBI" id="CHEBI:18420"/>
        <label>1</label>
    </ligand>
</feature>
<dbReference type="Proteomes" id="UP000051497">
    <property type="component" value="Unassembled WGS sequence"/>
</dbReference>
<reference evidence="7" key="1">
    <citation type="submission" date="2015-09" db="EMBL/GenBank/DDBJ databases">
        <title>Draft Genome Sequences of Two Novel Amoeba-resistant Intranuclear Bacteria, Candidatus Berkiella cookevillensis and Candidatus Berkiella aquae.</title>
        <authorList>
            <person name="Mehari Y.T."/>
            <person name="Arivett B.A."/>
            <person name="Farone A.L."/>
            <person name="Gunderson J.H."/>
            <person name="Farone M.B."/>
        </authorList>
    </citation>
    <scope>NUCLEOTIDE SEQUENCE [LARGE SCALE GENOMIC DNA]</scope>
    <source>
        <strain evidence="7">HT99</strain>
    </source>
</reference>
<name>A0A0Q9YVE1_9GAMM</name>
<feature type="binding site" evidence="6">
    <location>
        <position position="30"/>
    </location>
    <ligand>
        <name>substrate</name>
    </ligand>
</feature>
<keyword evidence="3 6" id="KW-0479">Metal-binding</keyword>
<comment type="similarity">
    <text evidence="6">Belongs to the PPase family.</text>
</comment>
<comment type="subcellular location">
    <subcellularLocation>
        <location evidence="6">Cytoplasm</location>
    </subcellularLocation>
</comment>
<dbReference type="FunFam" id="3.90.80.10:FF:000001">
    <property type="entry name" value="Inorganic pyrophosphatase"/>
    <property type="match status" value="1"/>
</dbReference>
<dbReference type="OrthoDB" id="5187599at2"/>
<evidence type="ECO:0000256" key="2">
    <source>
        <dbReference type="ARBA" id="ARBA00022490"/>
    </source>
</evidence>
<feature type="binding site" evidence="6">
    <location>
        <position position="56"/>
    </location>
    <ligand>
        <name>substrate</name>
    </ligand>
</feature>
<dbReference type="CDD" id="cd00412">
    <property type="entry name" value="pyrophosphatase"/>
    <property type="match status" value="1"/>
</dbReference>
<dbReference type="GO" id="GO:0005737">
    <property type="term" value="C:cytoplasm"/>
    <property type="evidence" value="ECO:0007669"/>
    <property type="project" value="UniProtKB-SubCell"/>
</dbReference>
<evidence type="ECO:0000313" key="7">
    <source>
        <dbReference type="EMBL" id="KRG20593.1"/>
    </source>
</evidence>
<evidence type="ECO:0000256" key="3">
    <source>
        <dbReference type="ARBA" id="ARBA00022723"/>
    </source>
</evidence>
<evidence type="ECO:0000256" key="6">
    <source>
        <dbReference type="HAMAP-Rule" id="MF_00209"/>
    </source>
</evidence>
<dbReference type="HAMAP" id="MF_00209">
    <property type="entry name" value="Inorganic_PPase"/>
    <property type="match status" value="1"/>
</dbReference>
<dbReference type="NCBIfam" id="NF002317">
    <property type="entry name" value="PRK01250.1"/>
    <property type="match status" value="1"/>
</dbReference>
<evidence type="ECO:0000256" key="1">
    <source>
        <dbReference type="ARBA" id="ARBA00001946"/>
    </source>
</evidence>
<dbReference type="EMBL" id="LKAJ02000001">
    <property type="protein sequence ID" value="MCS5710201.1"/>
    <property type="molecule type" value="Genomic_DNA"/>
</dbReference>
<feature type="binding site" evidence="6">
    <location>
        <position position="44"/>
    </location>
    <ligand>
        <name>substrate</name>
    </ligand>
</feature>
<evidence type="ECO:0000313" key="8">
    <source>
        <dbReference type="EMBL" id="MCS5710201.1"/>
    </source>
</evidence>
<dbReference type="AlphaFoldDB" id="A0A0Q9YVE1"/>
<dbReference type="EC" id="3.6.1.1" evidence="6"/>
<keyword evidence="9" id="KW-1185">Reference proteome</keyword>
<feature type="binding site" evidence="6">
    <location>
        <position position="103"/>
    </location>
    <ligand>
        <name>Mg(2+)</name>
        <dbReference type="ChEBI" id="CHEBI:18420"/>
        <label>1</label>
    </ligand>
</feature>
<dbReference type="GO" id="GO:0000287">
    <property type="term" value="F:magnesium ion binding"/>
    <property type="evidence" value="ECO:0007669"/>
    <property type="project" value="UniProtKB-UniRule"/>
</dbReference>
<sequence>MGLARVSSGRHLPDDINVIIEIPAHSEPIKYEVDKETGSLFVDRFLSTSMYYPCDYGYVPQTLSDDGDPVDVLVITPIPVNHGCVIRCRPVGILSMRDEAGDDLKILAVPINKLTPLYNHVQEPEDLPPLLINRITHFFAHYKDLEEGKWVTLNGWLGAEEAKKEILAGVKRYHDSLSEAK</sequence>
<dbReference type="Gene3D" id="3.90.80.10">
    <property type="entry name" value="Inorganic pyrophosphatase"/>
    <property type="match status" value="1"/>
</dbReference>
<gene>
    <name evidence="6 7" type="primary">ppa</name>
    <name evidence="8" type="ORF">HT99x_002035</name>
    <name evidence="7" type="ORF">HT99x_02325</name>
</gene>
<dbReference type="InterPro" id="IPR008162">
    <property type="entry name" value="Pyrophosphatase"/>
</dbReference>
<organism evidence="7">
    <name type="scientific">Candidatus Berkiella aquae</name>
    <dbReference type="NCBI Taxonomy" id="295108"/>
    <lineage>
        <taxon>Bacteria</taxon>
        <taxon>Pseudomonadati</taxon>
        <taxon>Pseudomonadota</taxon>
        <taxon>Gammaproteobacteria</taxon>
        <taxon>Candidatus Berkiellales</taxon>
        <taxon>Candidatus Berkiellaceae</taxon>
        <taxon>Candidatus Berkiella</taxon>
    </lineage>
</organism>
<keyword evidence="2 6" id="KW-0963">Cytoplasm</keyword>
<dbReference type="EMBL" id="LKAJ01000010">
    <property type="protein sequence ID" value="KRG20593.1"/>
    <property type="molecule type" value="Genomic_DNA"/>
</dbReference>
<accession>A0A0Q9YVE1</accession>
<evidence type="ECO:0000256" key="4">
    <source>
        <dbReference type="ARBA" id="ARBA00022801"/>
    </source>
</evidence>
<comment type="caution">
    <text evidence="7">The sequence shown here is derived from an EMBL/GenBank/DDBJ whole genome shotgun (WGS) entry which is preliminary data.</text>
</comment>
<comment type="subunit">
    <text evidence="6">Homohexamer.</text>
</comment>
<protein>
    <recommendedName>
        <fullName evidence="6">Inorganic pyrophosphatase</fullName>
        <ecNumber evidence="6">3.6.1.1</ecNumber>
    </recommendedName>
    <alternativeName>
        <fullName evidence="6">Pyrophosphate phospho-hydrolase</fullName>
        <shortName evidence="6">PPase</shortName>
    </alternativeName>
</protein>
<dbReference type="PANTHER" id="PTHR10286">
    <property type="entry name" value="INORGANIC PYROPHOSPHATASE"/>
    <property type="match status" value="1"/>
</dbReference>
<comment type="function">
    <text evidence="6">Catalyzes the hydrolysis of inorganic pyrophosphate (PPi) forming two phosphate ions.</text>
</comment>
<keyword evidence="5 6" id="KW-0460">Magnesium</keyword>
<dbReference type="STRING" id="295108.HT99x_02325"/>
<dbReference type="InterPro" id="IPR036649">
    <property type="entry name" value="Pyrophosphatase_sf"/>
</dbReference>
<dbReference type="Pfam" id="PF00719">
    <property type="entry name" value="Pyrophosphatase"/>
    <property type="match status" value="1"/>
</dbReference>
<dbReference type="RefSeq" id="WP_075066946.1">
    <property type="nucleotide sequence ID" value="NZ_LKAJ02000001.1"/>
</dbReference>
<dbReference type="PROSITE" id="PS00387">
    <property type="entry name" value="PPASE"/>
    <property type="match status" value="1"/>
</dbReference>
<dbReference type="PATRIC" id="fig|1590043.3.peg.2373"/>
<comment type="catalytic activity">
    <reaction evidence="6">
        <text>diphosphate + H2O = 2 phosphate + H(+)</text>
        <dbReference type="Rhea" id="RHEA:24576"/>
        <dbReference type="ChEBI" id="CHEBI:15377"/>
        <dbReference type="ChEBI" id="CHEBI:15378"/>
        <dbReference type="ChEBI" id="CHEBI:33019"/>
        <dbReference type="ChEBI" id="CHEBI:43474"/>
        <dbReference type="EC" id="3.6.1.1"/>
    </reaction>
</comment>
<dbReference type="GO" id="GO:0006796">
    <property type="term" value="P:phosphate-containing compound metabolic process"/>
    <property type="evidence" value="ECO:0007669"/>
    <property type="project" value="InterPro"/>
</dbReference>
<comment type="cofactor">
    <cofactor evidence="1 6">
        <name>Mg(2+)</name>
        <dbReference type="ChEBI" id="CHEBI:18420"/>
    </cofactor>
</comment>